<name>A0A7W8HDB9_9FIRM</name>
<dbReference type="EMBL" id="JACHFW010000036">
    <property type="protein sequence ID" value="MBB5266401.1"/>
    <property type="molecule type" value="Genomic_DNA"/>
</dbReference>
<proteinExistence type="predicted"/>
<organism evidence="1 2">
    <name type="scientific">Catenibacillus scindens</name>
    <dbReference type="NCBI Taxonomy" id="673271"/>
    <lineage>
        <taxon>Bacteria</taxon>
        <taxon>Bacillati</taxon>
        <taxon>Bacillota</taxon>
        <taxon>Clostridia</taxon>
        <taxon>Lachnospirales</taxon>
        <taxon>Lachnospiraceae</taxon>
        <taxon>Catenibacillus</taxon>
    </lineage>
</organism>
<evidence type="ECO:0008006" key="3">
    <source>
        <dbReference type="Google" id="ProtNLM"/>
    </source>
</evidence>
<keyword evidence="2" id="KW-1185">Reference proteome</keyword>
<dbReference type="AlphaFoldDB" id="A0A7W8HDB9"/>
<protein>
    <recommendedName>
        <fullName evidence="3">Transposase</fullName>
    </recommendedName>
</protein>
<dbReference type="Proteomes" id="UP000543642">
    <property type="component" value="Unassembled WGS sequence"/>
</dbReference>
<accession>A0A7W8HDB9</accession>
<comment type="caution">
    <text evidence="1">The sequence shown here is derived from an EMBL/GenBank/DDBJ whole genome shotgun (WGS) entry which is preliminary data.</text>
</comment>
<evidence type="ECO:0000313" key="2">
    <source>
        <dbReference type="Proteomes" id="UP000543642"/>
    </source>
</evidence>
<reference evidence="1 2" key="1">
    <citation type="submission" date="2020-08" db="EMBL/GenBank/DDBJ databases">
        <title>Genomic Encyclopedia of Type Strains, Phase IV (KMG-IV): sequencing the most valuable type-strain genomes for metagenomic binning, comparative biology and taxonomic classification.</title>
        <authorList>
            <person name="Goeker M."/>
        </authorList>
    </citation>
    <scope>NUCLEOTIDE SEQUENCE [LARGE SCALE GENOMIC DNA]</scope>
    <source>
        <strain evidence="1 2">DSM 106146</strain>
    </source>
</reference>
<sequence length="50" mass="5662">MSRQRRSFTAKFKSDLVIELLKGEMNITVRRGSSAILSNSQEILFTSADK</sequence>
<gene>
    <name evidence="1" type="ORF">HNP82_003558</name>
</gene>
<evidence type="ECO:0000313" key="1">
    <source>
        <dbReference type="EMBL" id="MBB5266401.1"/>
    </source>
</evidence>